<accession>A0A4U9TVB4</accession>
<sequence length="41" mass="4674">MISDVSAVLRNACFYNHYELSAFVPIGLCRFKLKVINQAIQ</sequence>
<name>A0A4U9TVB4_SERFO</name>
<proteinExistence type="predicted"/>
<protein>
    <submittedName>
        <fullName evidence="1">Uncharacterized protein</fullName>
    </submittedName>
</protein>
<dbReference type="EMBL" id="CABEEZ010000031">
    <property type="protein sequence ID" value="VTR23089.1"/>
    <property type="molecule type" value="Genomic_DNA"/>
</dbReference>
<organism evidence="1">
    <name type="scientific">Serratia fonticola</name>
    <dbReference type="NCBI Taxonomy" id="47917"/>
    <lineage>
        <taxon>Bacteria</taxon>
        <taxon>Pseudomonadati</taxon>
        <taxon>Pseudomonadota</taxon>
        <taxon>Gammaproteobacteria</taxon>
        <taxon>Enterobacterales</taxon>
        <taxon>Yersiniaceae</taxon>
        <taxon>Serratia</taxon>
    </lineage>
</organism>
<dbReference type="AlphaFoldDB" id="A0A4U9TVB4"/>
<gene>
    <name evidence="1" type="ORF">NCTC12965_01668</name>
</gene>
<reference evidence="1" key="1">
    <citation type="submission" date="2019-05" db="EMBL/GenBank/DDBJ databases">
        <authorList>
            <consortium name="Pathogen Informatics"/>
        </authorList>
    </citation>
    <scope>NUCLEOTIDE SEQUENCE [LARGE SCALE GENOMIC DNA]</scope>
    <source>
        <strain evidence="1">NCTC12965</strain>
    </source>
</reference>
<evidence type="ECO:0000313" key="1">
    <source>
        <dbReference type="EMBL" id="VTR23089.1"/>
    </source>
</evidence>